<proteinExistence type="predicted"/>
<feature type="compositionally biased region" description="Basic residues" evidence="1">
    <location>
        <begin position="33"/>
        <end position="47"/>
    </location>
</feature>
<dbReference type="AlphaFoldDB" id="A0AAV7RYR5"/>
<organism evidence="2 3">
    <name type="scientific">Pleurodeles waltl</name>
    <name type="common">Iberian ribbed newt</name>
    <dbReference type="NCBI Taxonomy" id="8319"/>
    <lineage>
        <taxon>Eukaryota</taxon>
        <taxon>Metazoa</taxon>
        <taxon>Chordata</taxon>
        <taxon>Craniata</taxon>
        <taxon>Vertebrata</taxon>
        <taxon>Euteleostomi</taxon>
        <taxon>Amphibia</taxon>
        <taxon>Batrachia</taxon>
        <taxon>Caudata</taxon>
        <taxon>Salamandroidea</taxon>
        <taxon>Salamandridae</taxon>
        <taxon>Pleurodelinae</taxon>
        <taxon>Pleurodeles</taxon>
    </lineage>
</organism>
<comment type="caution">
    <text evidence="2">The sequence shown here is derived from an EMBL/GenBank/DDBJ whole genome shotgun (WGS) entry which is preliminary data.</text>
</comment>
<protein>
    <submittedName>
        <fullName evidence="2">Uncharacterized protein</fullName>
    </submittedName>
</protein>
<gene>
    <name evidence="2" type="ORF">NDU88_008820</name>
</gene>
<evidence type="ECO:0000313" key="3">
    <source>
        <dbReference type="Proteomes" id="UP001066276"/>
    </source>
</evidence>
<name>A0AAV7RYR5_PLEWA</name>
<sequence>MGTKTDDQLQQQECRLYDNVPMRFEKHRDDSKKSRHTHLRTQKHHSLQKICHETDRALRHQQPPSRPYEMGGTRSTETYSD</sequence>
<feature type="compositionally biased region" description="Basic and acidic residues" evidence="1">
    <location>
        <begin position="23"/>
        <end position="32"/>
    </location>
</feature>
<accession>A0AAV7RYR5</accession>
<reference evidence="2" key="1">
    <citation type="journal article" date="2022" name="bioRxiv">
        <title>Sequencing and chromosome-scale assembly of the giantPleurodeles waltlgenome.</title>
        <authorList>
            <person name="Brown T."/>
            <person name="Elewa A."/>
            <person name="Iarovenko S."/>
            <person name="Subramanian E."/>
            <person name="Araus A.J."/>
            <person name="Petzold A."/>
            <person name="Susuki M."/>
            <person name="Suzuki K.-i.T."/>
            <person name="Hayashi T."/>
            <person name="Toyoda A."/>
            <person name="Oliveira C."/>
            <person name="Osipova E."/>
            <person name="Leigh N.D."/>
            <person name="Simon A."/>
            <person name="Yun M.H."/>
        </authorList>
    </citation>
    <scope>NUCLEOTIDE SEQUENCE</scope>
    <source>
        <strain evidence="2">20211129_DDA</strain>
        <tissue evidence="2">Liver</tissue>
    </source>
</reference>
<dbReference type="Proteomes" id="UP001066276">
    <property type="component" value="Chromosome 5"/>
</dbReference>
<feature type="region of interest" description="Disordered" evidence="1">
    <location>
        <begin position="23"/>
        <end position="81"/>
    </location>
</feature>
<dbReference type="EMBL" id="JANPWB010000009">
    <property type="protein sequence ID" value="KAJ1156095.1"/>
    <property type="molecule type" value="Genomic_DNA"/>
</dbReference>
<evidence type="ECO:0000256" key="1">
    <source>
        <dbReference type="SAM" id="MobiDB-lite"/>
    </source>
</evidence>
<keyword evidence="3" id="KW-1185">Reference proteome</keyword>
<evidence type="ECO:0000313" key="2">
    <source>
        <dbReference type="EMBL" id="KAJ1156095.1"/>
    </source>
</evidence>